<evidence type="ECO:0000256" key="4">
    <source>
        <dbReference type="ARBA" id="ARBA00022519"/>
    </source>
</evidence>
<dbReference type="InterPro" id="IPR005804">
    <property type="entry name" value="FA_desaturase_dom"/>
</dbReference>
<comment type="similarity">
    <text evidence="2">Belongs to the fatty acid desaturase type 1 family. AlkB subfamily.</text>
</comment>
<sequence>MRNTDLKYLTAYTLPLTVVIGLLLKGPWAYLTPVYAFVLVPIIETLMPIDSDNLEDKEQEQKAVSKFFDWLLYLNLPIVFGLVGWYLWSISWAGYSTSELIGLTFSVGIALGSNGINVAHELGHRKTSWERTLGKILLIPSLYMHFYIEHNYGHHLHAATREDPASARYNQSVYSFWFTSISRQYLSAWRIQLDLLKRDGLGFISMKNDMLWYLIIQGLYLLAVFLMFGETALLIAVLIGVSSAILLETINYIEHYGLSRKKLPSGRYERVREVHSWNSNHVLGRVMLYELTRHSDHHYRAHKKYQLLEYHEVSPQMPYGYPTSMVLSLFPPLWYAIMNKRIPMEMRP</sequence>
<evidence type="ECO:0000256" key="10">
    <source>
        <dbReference type="ARBA" id="ARBA00023033"/>
    </source>
</evidence>
<keyword evidence="11 12" id="KW-0472">Membrane</keyword>
<dbReference type="PANTHER" id="PTHR38674:SF1">
    <property type="entry name" value="ALKANE 1-MONOOXYGENASE 1"/>
    <property type="match status" value="1"/>
</dbReference>
<evidence type="ECO:0000256" key="9">
    <source>
        <dbReference type="ARBA" id="ARBA00023004"/>
    </source>
</evidence>
<evidence type="ECO:0000256" key="6">
    <source>
        <dbReference type="ARBA" id="ARBA00022723"/>
    </source>
</evidence>
<dbReference type="RefSeq" id="WP_104813406.1">
    <property type="nucleotide sequence ID" value="NZ_MQUB01000001.1"/>
</dbReference>
<dbReference type="GO" id="GO:0006629">
    <property type="term" value="P:lipid metabolic process"/>
    <property type="evidence" value="ECO:0007669"/>
    <property type="project" value="InterPro"/>
</dbReference>
<evidence type="ECO:0000256" key="7">
    <source>
        <dbReference type="ARBA" id="ARBA00022989"/>
    </source>
</evidence>
<evidence type="ECO:0000256" key="11">
    <source>
        <dbReference type="ARBA" id="ARBA00023136"/>
    </source>
</evidence>
<keyword evidence="4" id="KW-0997">Cell inner membrane</keyword>
<keyword evidence="9" id="KW-0408">Iron</keyword>
<feature type="transmembrane region" description="Helical" evidence="12">
    <location>
        <begin position="30"/>
        <end position="49"/>
    </location>
</feature>
<organism evidence="14 15">
    <name type="scientific">Aureitalea marina</name>
    <dbReference type="NCBI Taxonomy" id="930804"/>
    <lineage>
        <taxon>Bacteria</taxon>
        <taxon>Pseudomonadati</taxon>
        <taxon>Bacteroidota</taxon>
        <taxon>Flavobacteriia</taxon>
        <taxon>Flavobacteriales</taxon>
        <taxon>Flavobacteriaceae</taxon>
        <taxon>Aureitalea</taxon>
    </lineage>
</organism>
<name>A0A2S7KS59_9FLAO</name>
<keyword evidence="7 12" id="KW-1133">Transmembrane helix</keyword>
<evidence type="ECO:0000256" key="12">
    <source>
        <dbReference type="SAM" id="Phobius"/>
    </source>
</evidence>
<dbReference type="Pfam" id="PF00487">
    <property type="entry name" value="FA_desaturase"/>
    <property type="match status" value="1"/>
</dbReference>
<accession>A0A2S7KS59</accession>
<feature type="transmembrane region" description="Helical" evidence="12">
    <location>
        <begin position="70"/>
        <end position="88"/>
    </location>
</feature>
<dbReference type="InterPro" id="IPR033885">
    <property type="entry name" value="AlkB/XylM"/>
</dbReference>
<protein>
    <submittedName>
        <fullName evidence="14">Alkane 1-monooxygenase</fullName>
    </submittedName>
</protein>
<evidence type="ECO:0000313" key="15">
    <source>
        <dbReference type="Proteomes" id="UP000239800"/>
    </source>
</evidence>
<comment type="caution">
    <text evidence="14">The sequence shown here is derived from an EMBL/GenBank/DDBJ whole genome shotgun (WGS) entry which is preliminary data.</text>
</comment>
<evidence type="ECO:0000259" key="13">
    <source>
        <dbReference type="Pfam" id="PF00487"/>
    </source>
</evidence>
<evidence type="ECO:0000256" key="1">
    <source>
        <dbReference type="ARBA" id="ARBA00004429"/>
    </source>
</evidence>
<reference evidence="14 15" key="1">
    <citation type="submission" date="2016-11" db="EMBL/GenBank/DDBJ databases">
        <title>Trade-off between light-utilization and light-protection in marine flavobacteria.</title>
        <authorList>
            <person name="Kumagai Y."/>
        </authorList>
    </citation>
    <scope>NUCLEOTIDE SEQUENCE [LARGE SCALE GENOMIC DNA]</scope>
    <source>
        <strain evidence="14 15">NBRC 107741</strain>
    </source>
</reference>
<evidence type="ECO:0000256" key="8">
    <source>
        <dbReference type="ARBA" id="ARBA00023002"/>
    </source>
</evidence>
<evidence type="ECO:0000256" key="2">
    <source>
        <dbReference type="ARBA" id="ARBA00010823"/>
    </source>
</evidence>
<dbReference type="EMBL" id="MQUB01000001">
    <property type="protein sequence ID" value="PQB05464.1"/>
    <property type="molecule type" value="Genomic_DNA"/>
</dbReference>
<keyword evidence="10 14" id="KW-0503">Monooxygenase</keyword>
<feature type="transmembrane region" description="Helical" evidence="12">
    <location>
        <begin position="233"/>
        <end position="253"/>
    </location>
</feature>
<dbReference type="PANTHER" id="PTHR38674">
    <property type="entry name" value="ALKANE 1-MONOOXYGENASE 1"/>
    <property type="match status" value="1"/>
</dbReference>
<feature type="transmembrane region" description="Helical" evidence="12">
    <location>
        <begin position="210"/>
        <end position="228"/>
    </location>
</feature>
<dbReference type="AlphaFoldDB" id="A0A2S7KS59"/>
<dbReference type="Proteomes" id="UP000239800">
    <property type="component" value="Unassembled WGS sequence"/>
</dbReference>
<dbReference type="GO" id="GO:0005886">
    <property type="term" value="C:plasma membrane"/>
    <property type="evidence" value="ECO:0007669"/>
    <property type="project" value="UniProtKB-SubCell"/>
</dbReference>
<feature type="domain" description="Fatty acid desaturase" evidence="13">
    <location>
        <begin position="103"/>
        <end position="321"/>
    </location>
</feature>
<dbReference type="GO" id="GO:0004497">
    <property type="term" value="F:monooxygenase activity"/>
    <property type="evidence" value="ECO:0007669"/>
    <property type="project" value="UniProtKB-KW"/>
</dbReference>
<dbReference type="OrthoDB" id="4759734at2"/>
<keyword evidence="6" id="KW-0479">Metal-binding</keyword>
<proteinExistence type="inferred from homology"/>
<evidence type="ECO:0000256" key="3">
    <source>
        <dbReference type="ARBA" id="ARBA00022475"/>
    </source>
</evidence>
<dbReference type="CDD" id="cd03512">
    <property type="entry name" value="Alkane-hydroxylase"/>
    <property type="match status" value="1"/>
</dbReference>
<keyword evidence="3" id="KW-1003">Cell membrane</keyword>
<keyword evidence="5 12" id="KW-0812">Transmembrane</keyword>
<gene>
    <name evidence="14" type="ORF">BST85_11610</name>
</gene>
<evidence type="ECO:0000256" key="5">
    <source>
        <dbReference type="ARBA" id="ARBA00022692"/>
    </source>
</evidence>
<keyword evidence="8" id="KW-0560">Oxidoreductase</keyword>
<dbReference type="GO" id="GO:0046872">
    <property type="term" value="F:metal ion binding"/>
    <property type="evidence" value="ECO:0007669"/>
    <property type="project" value="UniProtKB-KW"/>
</dbReference>
<comment type="subcellular location">
    <subcellularLocation>
        <location evidence="1">Cell inner membrane</location>
        <topology evidence="1">Multi-pass membrane protein</topology>
    </subcellularLocation>
</comment>
<keyword evidence="15" id="KW-1185">Reference proteome</keyword>
<evidence type="ECO:0000313" key="14">
    <source>
        <dbReference type="EMBL" id="PQB05464.1"/>
    </source>
</evidence>